<accession>A0ABW7Z164</accession>
<comment type="caution">
    <text evidence="1">The sequence shown here is derived from an EMBL/GenBank/DDBJ whole genome shotgun (WGS) entry which is preliminary data.</text>
</comment>
<sequence>MAGLGEIYCVSFVRGVAPEEVLRRFGVDEATFAEISLDELASRSWEESADSSAGWVGAASLGGWSVLVEPGGWQAAVAEHVFTKVSRGTELVSVCRHDYAADSFLYAIDGRQITWFDPETPGERVGDEPDRLLDRMRRLGLDPDAEEIDDALDRAFQLAAELTGLTCTPELLERRFLAAESAHGRRPGTHEGRPR</sequence>
<reference evidence="1 2" key="1">
    <citation type="submission" date="2024-10" db="EMBL/GenBank/DDBJ databases">
        <title>The Natural Products Discovery Center: Release of the First 8490 Sequenced Strains for Exploring Actinobacteria Biosynthetic Diversity.</title>
        <authorList>
            <person name="Kalkreuter E."/>
            <person name="Kautsar S.A."/>
            <person name="Yang D."/>
            <person name="Bader C.D."/>
            <person name="Teijaro C.N."/>
            <person name="Fluegel L."/>
            <person name="Davis C.M."/>
            <person name="Simpson J.R."/>
            <person name="Lauterbach L."/>
            <person name="Steele A.D."/>
            <person name="Gui C."/>
            <person name="Meng S."/>
            <person name="Li G."/>
            <person name="Viehrig K."/>
            <person name="Ye F."/>
            <person name="Su P."/>
            <person name="Kiefer A.F."/>
            <person name="Nichols A."/>
            <person name="Cepeda A.J."/>
            <person name="Yan W."/>
            <person name="Fan B."/>
            <person name="Jiang Y."/>
            <person name="Adhikari A."/>
            <person name="Zheng C.-J."/>
            <person name="Schuster L."/>
            <person name="Cowan T.M."/>
            <person name="Smanski M.J."/>
            <person name="Chevrette M.G."/>
            <person name="De Carvalho L.P.S."/>
            <person name="Shen B."/>
        </authorList>
    </citation>
    <scope>NUCLEOTIDE SEQUENCE [LARGE SCALE GENOMIC DNA]</scope>
    <source>
        <strain evidence="1 2">NPDC050545</strain>
    </source>
</reference>
<dbReference type="InterPro" id="IPR045592">
    <property type="entry name" value="DUF6461"/>
</dbReference>
<evidence type="ECO:0000313" key="2">
    <source>
        <dbReference type="Proteomes" id="UP001612741"/>
    </source>
</evidence>
<protein>
    <submittedName>
        <fullName evidence="1">DUF6461 domain-containing protein</fullName>
    </submittedName>
</protein>
<evidence type="ECO:0000313" key="1">
    <source>
        <dbReference type="EMBL" id="MFI6501677.1"/>
    </source>
</evidence>
<dbReference type="EMBL" id="JBITGY010000008">
    <property type="protein sequence ID" value="MFI6501677.1"/>
    <property type="molecule type" value="Genomic_DNA"/>
</dbReference>
<keyword evidence="2" id="KW-1185">Reference proteome</keyword>
<dbReference type="Proteomes" id="UP001612741">
    <property type="component" value="Unassembled WGS sequence"/>
</dbReference>
<name>A0ABW7Z164_9ACTN</name>
<gene>
    <name evidence="1" type="ORF">ACIBG2_30155</name>
</gene>
<dbReference type="Pfam" id="PF20062">
    <property type="entry name" value="DUF6461"/>
    <property type="match status" value="1"/>
</dbReference>
<organism evidence="1 2">
    <name type="scientific">Nonomuraea typhae</name>
    <dbReference type="NCBI Taxonomy" id="2603600"/>
    <lineage>
        <taxon>Bacteria</taxon>
        <taxon>Bacillati</taxon>
        <taxon>Actinomycetota</taxon>
        <taxon>Actinomycetes</taxon>
        <taxon>Streptosporangiales</taxon>
        <taxon>Streptosporangiaceae</taxon>
        <taxon>Nonomuraea</taxon>
    </lineage>
</organism>
<proteinExistence type="predicted"/>
<dbReference type="RefSeq" id="WP_397086410.1">
    <property type="nucleotide sequence ID" value="NZ_JBITGY010000008.1"/>
</dbReference>